<reference evidence="1" key="1">
    <citation type="submission" date="2022-06" db="EMBL/GenBank/DDBJ databases">
        <title>New cyanobacteria of genus Symplocastrum in benthos of Lake Baikal.</title>
        <authorList>
            <person name="Sorokovikova E."/>
            <person name="Tikhonova I."/>
            <person name="Krasnopeev A."/>
            <person name="Evseev P."/>
            <person name="Gladkikh A."/>
            <person name="Belykh O."/>
        </authorList>
    </citation>
    <scope>NUCLEOTIDE SEQUENCE</scope>
    <source>
        <strain evidence="1">BBK-W-15</strain>
    </source>
</reference>
<dbReference type="NCBIfam" id="TIGR02595">
    <property type="entry name" value="PEP_CTERM"/>
    <property type="match status" value="1"/>
</dbReference>
<dbReference type="InterPro" id="IPR026374">
    <property type="entry name" value="Cyano_PEP"/>
</dbReference>
<evidence type="ECO:0000313" key="2">
    <source>
        <dbReference type="Proteomes" id="UP001204953"/>
    </source>
</evidence>
<dbReference type="Proteomes" id="UP001204953">
    <property type="component" value="Unassembled WGS sequence"/>
</dbReference>
<gene>
    <name evidence="1" type="ORF">NJ959_22560</name>
</gene>
<dbReference type="RefSeq" id="WP_254013954.1">
    <property type="nucleotide sequence ID" value="NZ_JAMZMM010000296.1"/>
</dbReference>
<dbReference type="AlphaFoldDB" id="A0AAE3GV15"/>
<dbReference type="EMBL" id="JAMZMM010000296">
    <property type="protein sequence ID" value="MCP2731210.1"/>
    <property type="molecule type" value="Genomic_DNA"/>
</dbReference>
<evidence type="ECO:0000313" key="1">
    <source>
        <dbReference type="EMBL" id="MCP2731210.1"/>
    </source>
</evidence>
<keyword evidence="2" id="KW-1185">Reference proteome</keyword>
<accession>A0AAE3GV15</accession>
<protein>
    <submittedName>
        <fullName evidence="1">PEP-CTERM sorting domain-containing protein</fullName>
    </submittedName>
</protein>
<dbReference type="InterPro" id="IPR013424">
    <property type="entry name" value="Ice-binding_C"/>
</dbReference>
<sequence length="234" mass="25389">MKLNYLGSSLIAITLIWGHTQPVDAAVAVLFGGAKYSAKIMKECLKVPLPPQLKAACLVLDPAPVPSIEEIGFEIKYDPSKIRIIPERSGFLCELSSNGDCPPVPLVDSGQLINLGDPRENTNFNLYVTSDTVTLYHDLRNNPTPPIDREFNFFGLAFEPLVDFNQISESDFVQQVNSPAQFCTVSGERTTCGVPVPEPSTILGSLVAAIGAASTLKRKLKPSQSPDKETTKID</sequence>
<proteinExistence type="predicted"/>
<name>A0AAE3GV15_9CYAN</name>
<dbReference type="NCBIfam" id="TIGR04155">
    <property type="entry name" value="cyano_PEP"/>
    <property type="match status" value="1"/>
</dbReference>
<comment type="caution">
    <text evidence="1">The sequence shown here is derived from an EMBL/GenBank/DDBJ whole genome shotgun (WGS) entry which is preliminary data.</text>
</comment>
<organism evidence="1 2">
    <name type="scientific">Limnofasciculus baicalensis BBK-W-15</name>
    <dbReference type="NCBI Taxonomy" id="2699891"/>
    <lineage>
        <taxon>Bacteria</taxon>
        <taxon>Bacillati</taxon>
        <taxon>Cyanobacteriota</taxon>
        <taxon>Cyanophyceae</taxon>
        <taxon>Coleofasciculales</taxon>
        <taxon>Coleofasciculaceae</taxon>
        <taxon>Limnofasciculus</taxon>
        <taxon>Limnofasciculus baicalensis</taxon>
    </lineage>
</organism>